<organism evidence="3 4">
    <name type="scientific">Botryotinia fuckeliana (strain T4)</name>
    <name type="common">Noble rot fungus</name>
    <name type="synonym">Botrytis cinerea</name>
    <dbReference type="NCBI Taxonomy" id="999810"/>
    <lineage>
        <taxon>Eukaryota</taxon>
        <taxon>Fungi</taxon>
        <taxon>Dikarya</taxon>
        <taxon>Ascomycota</taxon>
        <taxon>Pezizomycotina</taxon>
        <taxon>Leotiomycetes</taxon>
        <taxon>Helotiales</taxon>
        <taxon>Sclerotiniaceae</taxon>
        <taxon>Botrytis</taxon>
    </lineage>
</organism>
<dbReference type="HOGENOM" id="CLU_3032124_0_0_1"/>
<feature type="compositionally biased region" description="Gly residues" evidence="1">
    <location>
        <begin position="45"/>
        <end position="55"/>
    </location>
</feature>
<dbReference type="EMBL" id="FQ790346">
    <property type="protein sequence ID" value="CCD53366.1"/>
    <property type="molecule type" value="Genomic_DNA"/>
</dbReference>
<dbReference type="Proteomes" id="UP000008177">
    <property type="component" value="Unplaced contigs"/>
</dbReference>
<proteinExistence type="predicted"/>
<feature type="transmembrane region" description="Helical" evidence="2">
    <location>
        <begin position="17"/>
        <end position="35"/>
    </location>
</feature>
<dbReference type="InParanoid" id="G2YP18"/>
<reference evidence="4" key="1">
    <citation type="journal article" date="2011" name="PLoS Genet.">
        <title>Genomic analysis of the necrotrophic fungal pathogens Sclerotinia sclerotiorum and Botrytis cinerea.</title>
        <authorList>
            <person name="Amselem J."/>
            <person name="Cuomo C.A."/>
            <person name="van Kan J.A."/>
            <person name="Viaud M."/>
            <person name="Benito E.P."/>
            <person name="Couloux A."/>
            <person name="Coutinho P.M."/>
            <person name="de Vries R.P."/>
            <person name="Dyer P.S."/>
            <person name="Fillinger S."/>
            <person name="Fournier E."/>
            <person name="Gout L."/>
            <person name="Hahn M."/>
            <person name="Kohn L."/>
            <person name="Lapalu N."/>
            <person name="Plummer K.M."/>
            <person name="Pradier J.M."/>
            <person name="Quevillon E."/>
            <person name="Sharon A."/>
            <person name="Simon A."/>
            <person name="ten Have A."/>
            <person name="Tudzynski B."/>
            <person name="Tudzynski P."/>
            <person name="Wincker P."/>
            <person name="Andrew M."/>
            <person name="Anthouard V."/>
            <person name="Beever R.E."/>
            <person name="Beffa R."/>
            <person name="Benoit I."/>
            <person name="Bouzid O."/>
            <person name="Brault B."/>
            <person name="Chen Z."/>
            <person name="Choquer M."/>
            <person name="Collemare J."/>
            <person name="Cotton P."/>
            <person name="Danchin E.G."/>
            <person name="Da Silva C."/>
            <person name="Gautier A."/>
            <person name="Giraud C."/>
            <person name="Giraud T."/>
            <person name="Gonzalez C."/>
            <person name="Grossetete S."/>
            <person name="Guldener U."/>
            <person name="Henrissat B."/>
            <person name="Howlett B.J."/>
            <person name="Kodira C."/>
            <person name="Kretschmer M."/>
            <person name="Lappartient A."/>
            <person name="Leroch M."/>
            <person name="Levis C."/>
            <person name="Mauceli E."/>
            <person name="Neuveglise C."/>
            <person name="Oeser B."/>
            <person name="Pearson M."/>
            <person name="Poulain J."/>
            <person name="Poussereau N."/>
            <person name="Quesneville H."/>
            <person name="Rascle C."/>
            <person name="Schumacher J."/>
            <person name="Segurens B."/>
            <person name="Sexton A."/>
            <person name="Silva E."/>
            <person name="Sirven C."/>
            <person name="Soanes D.M."/>
            <person name="Talbot N.J."/>
            <person name="Templeton M."/>
            <person name="Yandava C."/>
            <person name="Yarden O."/>
            <person name="Zeng Q."/>
            <person name="Rollins J.A."/>
            <person name="Lebrun M.H."/>
            <person name="Dickman M."/>
        </authorList>
    </citation>
    <scope>NUCLEOTIDE SEQUENCE [LARGE SCALE GENOMIC DNA]</scope>
    <source>
        <strain evidence="4">T4</strain>
    </source>
</reference>
<evidence type="ECO:0000256" key="1">
    <source>
        <dbReference type="SAM" id="MobiDB-lite"/>
    </source>
</evidence>
<protein>
    <submittedName>
        <fullName evidence="3">Uncharacterized protein</fullName>
    </submittedName>
</protein>
<evidence type="ECO:0000313" key="3">
    <source>
        <dbReference type="EMBL" id="CCD53366.1"/>
    </source>
</evidence>
<keyword evidence="2" id="KW-1133">Transmembrane helix</keyword>
<name>G2YP18_BOTF4</name>
<keyword evidence="2" id="KW-0812">Transmembrane</keyword>
<gene>
    <name evidence="3" type="ORF">BofuT4_uP123850.1</name>
</gene>
<dbReference type="AlphaFoldDB" id="G2YP18"/>
<evidence type="ECO:0000256" key="2">
    <source>
        <dbReference type="SAM" id="Phobius"/>
    </source>
</evidence>
<evidence type="ECO:0000313" key="4">
    <source>
        <dbReference type="Proteomes" id="UP000008177"/>
    </source>
</evidence>
<feature type="region of interest" description="Disordered" evidence="1">
    <location>
        <begin position="35"/>
        <end position="55"/>
    </location>
</feature>
<keyword evidence="2" id="KW-0472">Membrane</keyword>
<sequence>MAITINALPTKVFEMDFLAFLVSFPLSTTLVSTMAPSKYSPGDSLGDGNGYTTGT</sequence>
<accession>G2YP18</accession>